<accession>A0ABY7B1S9</accession>
<dbReference type="SUPFAM" id="SSF55469">
    <property type="entry name" value="FMN-dependent nitroreductase-like"/>
    <property type="match status" value="1"/>
</dbReference>
<evidence type="ECO:0000259" key="3">
    <source>
        <dbReference type="Pfam" id="PF00881"/>
    </source>
</evidence>
<name>A0ABY7B1S9_9PSEU</name>
<evidence type="ECO:0000256" key="2">
    <source>
        <dbReference type="ARBA" id="ARBA00023002"/>
    </source>
</evidence>
<keyword evidence="5" id="KW-1185">Reference proteome</keyword>
<proteinExistence type="inferred from homology"/>
<evidence type="ECO:0000313" key="5">
    <source>
        <dbReference type="Proteomes" id="UP001163203"/>
    </source>
</evidence>
<feature type="domain" description="Nitroreductase" evidence="3">
    <location>
        <begin position="10"/>
        <end position="177"/>
    </location>
</feature>
<dbReference type="PANTHER" id="PTHR43673:SF10">
    <property type="entry name" value="NADH DEHYDROGENASE_NAD(P)H NITROREDUCTASE XCC3605-RELATED"/>
    <property type="match status" value="1"/>
</dbReference>
<dbReference type="PANTHER" id="PTHR43673">
    <property type="entry name" value="NAD(P)H NITROREDUCTASE YDGI-RELATED"/>
    <property type="match status" value="1"/>
</dbReference>
<dbReference type="RefSeq" id="WP_268756380.1">
    <property type="nucleotide sequence ID" value="NZ_CP113836.1"/>
</dbReference>
<sequence length="207" mass="22677">MDADTLLTTTRAVRRKLDLDRPVAPEVITDCLRIAMQAPIAGNMLTGIRWLVVRDDALKAKIADAVREVGRAAQEQYGHLVAPRALASASHLLDIIDRVPVLVLACLEGRPEGGNGELTGFYGSIYPAIWSFQLALRARGLGSTITGYHLFGHEREVGELLGIPEEFTQIALLPVAYTTQRDFSPAARPPVEEITYFDGWGRTSPLE</sequence>
<protein>
    <submittedName>
        <fullName evidence="4">Nitroreductase family protein</fullName>
    </submittedName>
</protein>
<dbReference type="EMBL" id="CP113836">
    <property type="protein sequence ID" value="WAL66244.1"/>
    <property type="molecule type" value="Genomic_DNA"/>
</dbReference>
<dbReference type="Pfam" id="PF00881">
    <property type="entry name" value="Nitroreductase"/>
    <property type="match status" value="1"/>
</dbReference>
<dbReference type="Proteomes" id="UP001163203">
    <property type="component" value="Chromosome"/>
</dbReference>
<dbReference type="InterPro" id="IPR000415">
    <property type="entry name" value="Nitroreductase-like"/>
</dbReference>
<comment type="similarity">
    <text evidence="1">Belongs to the nitroreductase family.</text>
</comment>
<keyword evidence="2" id="KW-0560">Oxidoreductase</keyword>
<dbReference type="Gene3D" id="3.40.109.10">
    <property type="entry name" value="NADH Oxidase"/>
    <property type="match status" value="1"/>
</dbReference>
<evidence type="ECO:0000256" key="1">
    <source>
        <dbReference type="ARBA" id="ARBA00007118"/>
    </source>
</evidence>
<evidence type="ECO:0000313" key="4">
    <source>
        <dbReference type="EMBL" id="WAL66244.1"/>
    </source>
</evidence>
<reference evidence="4" key="1">
    <citation type="submission" date="2022-11" db="EMBL/GenBank/DDBJ databases">
        <authorList>
            <person name="Mo P."/>
        </authorList>
    </citation>
    <scope>NUCLEOTIDE SEQUENCE</scope>
    <source>
        <strain evidence="4">HUAS 11-8</strain>
    </source>
</reference>
<dbReference type="InterPro" id="IPR029479">
    <property type="entry name" value="Nitroreductase"/>
</dbReference>
<organism evidence="4 5">
    <name type="scientific">Amycolatopsis cynarae</name>
    <dbReference type="NCBI Taxonomy" id="2995223"/>
    <lineage>
        <taxon>Bacteria</taxon>
        <taxon>Bacillati</taxon>
        <taxon>Actinomycetota</taxon>
        <taxon>Actinomycetes</taxon>
        <taxon>Pseudonocardiales</taxon>
        <taxon>Pseudonocardiaceae</taxon>
        <taxon>Amycolatopsis</taxon>
    </lineage>
</organism>
<dbReference type="CDD" id="cd02062">
    <property type="entry name" value="Nitro_FMN_reductase"/>
    <property type="match status" value="1"/>
</dbReference>
<gene>
    <name evidence="4" type="ORF">ORV05_36330</name>
</gene>